<evidence type="ECO:0000313" key="3">
    <source>
        <dbReference type="Proteomes" id="UP001235760"/>
    </source>
</evidence>
<dbReference type="Pfam" id="PF02310">
    <property type="entry name" value="B12-binding"/>
    <property type="match status" value="1"/>
</dbReference>
<name>A0ABT9G4G6_LEPDI</name>
<dbReference type="EMBL" id="JAUZEE010000006">
    <property type="protein sequence ID" value="MDP4301378.1"/>
    <property type="molecule type" value="Genomic_DNA"/>
</dbReference>
<sequence>MAGWNLHRLPGLRRSRTLPVEEHCAEFDPAMLRDVAPTLGDMMARVGRDLLRQRWRTPVDPARPVGGVPHLVAGNTAPELQLSRIVELEIIPRLMLLHGDVASPRQPSRQDFAITAAHVETLAHVAVVGDPERTAQFVQALIAAGAPLEQIFLQLLSPAAKLMGEFWAEDVYNFSEVTIGLWRLQQVLHEHSRGFRLSGTAGQGRRALLAAAPGSQHTFGVAMLSEFFARDGWLVQYEPKAVWHDLRAVASADWYDLFGLSVGMDTSVVSVASAILDLRRASRNPKLFVMVGGPAIAQVPDLAERCGADAMATDATSAVTTANRWLGSMRREG</sequence>
<evidence type="ECO:0000259" key="1">
    <source>
        <dbReference type="PROSITE" id="PS51332"/>
    </source>
</evidence>
<dbReference type="InterPro" id="IPR006158">
    <property type="entry name" value="Cobalamin-bd"/>
</dbReference>
<evidence type="ECO:0000313" key="2">
    <source>
        <dbReference type="EMBL" id="MDP4301378.1"/>
    </source>
</evidence>
<dbReference type="RefSeq" id="WP_305749935.1">
    <property type="nucleotide sequence ID" value="NZ_JAUZEE010000006.1"/>
</dbReference>
<dbReference type="InterPro" id="IPR036724">
    <property type="entry name" value="Cobalamin-bd_sf"/>
</dbReference>
<dbReference type="PROSITE" id="PS51332">
    <property type="entry name" value="B12_BINDING"/>
    <property type="match status" value="1"/>
</dbReference>
<protein>
    <submittedName>
        <fullName evidence="2">Cobalamin-dependent protein</fullName>
    </submittedName>
</protein>
<accession>A0ABT9G4G6</accession>
<keyword evidence="3" id="KW-1185">Reference proteome</keyword>
<dbReference type="Proteomes" id="UP001235760">
    <property type="component" value="Unassembled WGS sequence"/>
</dbReference>
<dbReference type="CDD" id="cd02065">
    <property type="entry name" value="B12-binding_like"/>
    <property type="match status" value="1"/>
</dbReference>
<proteinExistence type="predicted"/>
<dbReference type="Gene3D" id="3.40.50.280">
    <property type="entry name" value="Cobalamin-binding domain"/>
    <property type="match status" value="1"/>
</dbReference>
<dbReference type="SUPFAM" id="SSF52242">
    <property type="entry name" value="Cobalamin (vitamin B12)-binding domain"/>
    <property type="match status" value="1"/>
</dbReference>
<feature type="domain" description="B12-binding" evidence="1">
    <location>
        <begin position="204"/>
        <end position="333"/>
    </location>
</feature>
<reference evidence="2 3" key="1">
    <citation type="submission" date="2023-08" db="EMBL/GenBank/DDBJ databases">
        <authorList>
            <person name="Roldan D.M."/>
            <person name="Menes R.J."/>
        </authorList>
    </citation>
    <scope>NUCLEOTIDE SEQUENCE [LARGE SCALE GENOMIC DNA]</scope>
    <source>
        <strain evidence="2 3">CCM 2812</strain>
    </source>
</reference>
<gene>
    <name evidence="2" type="ORF">Q8X39_12080</name>
</gene>
<organism evidence="2 3">
    <name type="scientific">Leptothrix discophora</name>
    <dbReference type="NCBI Taxonomy" id="89"/>
    <lineage>
        <taxon>Bacteria</taxon>
        <taxon>Pseudomonadati</taxon>
        <taxon>Pseudomonadota</taxon>
        <taxon>Betaproteobacteria</taxon>
        <taxon>Burkholderiales</taxon>
        <taxon>Sphaerotilaceae</taxon>
        <taxon>Leptothrix</taxon>
    </lineage>
</organism>
<comment type="caution">
    <text evidence="2">The sequence shown here is derived from an EMBL/GenBank/DDBJ whole genome shotgun (WGS) entry which is preliminary data.</text>
</comment>